<gene>
    <name evidence="1" type="ORF">Y958_26135</name>
</gene>
<dbReference type="EMBL" id="CP022112">
    <property type="protein sequence ID" value="ASG24368.1"/>
    <property type="molecule type" value="Genomic_DNA"/>
</dbReference>
<dbReference type="PROSITE" id="PS00409">
    <property type="entry name" value="PROKAR_NTER_METHYL"/>
    <property type="match status" value="1"/>
</dbReference>
<dbReference type="InterPro" id="IPR012902">
    <property type="entry name" value="N_methyl_site"/>
</dbReference>
<dbReference type="NCBIfam" id="TIGR02532">
    <property type="entry name" value="IV_pilin_GFxxxE"/>
    <property type="match status" value="1"/>
</dbReference>
<organism evidence="1 2">
    <name type="scientific">Nitrospirillum viridazoti CBAmc</name>
    <dbReference type="NCBI Taxonomy" id="1441467"/>
    <lineage>
        <taxon>Bacteria</taxon>
        <taxon>Pseudomonadati</taxon>
        <taxon>Pseudomonadota</taxon>
        <taxon>Alphaproteobacteria</taxon>
        <taxon>Rhodospirillales</taxon>
        <taxon>Azospirillaceae</taxon>
        <taxon>Nitrospirillum</taxon>
        <taxon>Nitrospirillum viridazoti</taxon>
    </lineage>
</organism>
<name>A0A248K1S1_9PROT</name>
<dbReference type="Proteomes" id="UP000197153">
    <property type="component" value="Chromosome 3"/>
</dbReference>
<proteinExistence type="predicted"/>
<dbReference type="AlphaFoldDB" id="A0A248K1S1"/>
<sequence length="117" mass="12151">MRGFTLLEMLVALTIFSLVTAMLAHNAWSGVWAARQAWSETVALRLAQSVATAGGALPLGADGSMAKADPAITGLPFLLKDNRALGEGGATYRVEVATPSGQTLAVSTKRVPGERTP</sequence>
<evidence type="ECO:0000313" key="2">
    <source>
        <dbReference type="Proteomes" id="UP000197153"/>
    </source>
</evidence>
<accession>A0A248K1S1</accession>
<dbReference type="RefSeq" id="WP_088874798.1">
    <property type="nucleotide sequence ID" value="NZ_CP022112.1"/>
</dbReference>
<dbReference type="Pfam" id="PF07963">
    <property type="entry name" value="N_methyl"/>
    <property type="match status" value="1"/>
</dbReference>
<keyword evidence="2" id="KW-1185">Reference proteome</keyword>
<dbReference type="SUPFAM" id="SSF54523">
    <property type="entry name" value="Pili subunits"/>
    <property type="match status" value="1"/>
</dbReference>
<reference evidence="1 2" key="1">
    <citation type="submission" date="2017-06" db="EMBL/GenBank/DDBJ databases">
        <title>Complete genome sequence of Nitrospirillum amazonense strain CBAmC, an endophytic nitrogen-fixing and plant growth-promoting bacterium, isolated from sugarcane.</title>
        <authorList>
            <person name="Schwab S."/>
            <person name="dos Santos Teixeira K.R."/>
            <person name="Simoes Araujo J.L."/>
            <person name="Soares Vidal M."/>
            <person name="Borges de Freitas H.R."/>
            <person name="Rivello Crivelaro A.L."/>
            <person name="Bueno de Camargo Nunes A."/>
            <person name="dos Santos C.M."/>
            <person name="Palmeira da Silva Rosa D."/>
            <person name="da Silva Padilha D."/>
            <person name="da Silva E."/>
            <person name="Araujo Terra L."/>
            <person name="Soares Mendes V."/>
            <person name="Farinelli L."/>
            <person name="Magalhaes Cruz L."/>
            <person name="Baldani J.I."/>
        </authorList>
    </citation>
    <scope>NUCLEOTIDE SEQUENCE [LARGE SCALE GENOMIC DNA]</scope>
    <source>
        <strain evidence="1 2">CBAmC</strain>
    </source>
</reference>
<protein>
    <submittedName>
        <fullName evidence="1">Uncharacterized protein</fullName>
    </submittedName>
</protein>
<dbReference type="InterPro" id="IPR045584">
    <property type="entry name" value="Pilin-like"/>
</dbReference>
<dbReference type="KEGG" id="nao:Y958_26135"/>
<evidence type="ECO:0000313" key="1">
    <source>
        <dbReference type="EMBL" id="ASG24368.1"/>
    </source>
</evidence>